<dbReference type="GO" id="GO:0046872">
    <property type="term" value="F:metal ion binding"/>
    <property type="evidence" value="ECO:0007669"/>
    <property type="project" value="UniProtKB-KW"/>
</dbReference>
<dbReference type="Pfam" id="PF02878">
    <property type="entry name" value="PGM_PMM_I"/>
    <property type="match status" value="1"/>
</dbReference>
<dbReference type="GO" id="GO:0005975">
    <property type="term" value="P:carbohydrate metabolic process"/>
    <property type="evidence" value="ECO:0007669"/>
    <property type="project" value="InterPro"/>
</dbReference>
<name>A0A261S6G5_9BORD</name>
<feature type="domain" description="Alpha-D-phosphohexomutase alpha/beta/alpha" evidence="9">
    <location>
        <begin position="263"/>
        <end position="357"/>
    </location>
</feature>
<organism evidence="10 11">
    <name type="scientific">Bordetella genomosp. 1</name>
    <dbReference type="NCBI Taxonomy" id="1395607"/>
    <lineage>
        <taxon>Bacteria</taxon>
        <taxon>Pseudomonadati</taxon>
        <taxon>Pseudomonadota</taxon>
        <taxon>Betaproteobacteria</taxon>
        <taxon>Burkholderiales</taxon>
        <taxon>Alcaligenaceae</taxon>
        <taxon>Bordetella</taxon>
    </lineage>
</organism>
<proteinExistence type="inferred from homology"/>
<dbReference type="CDD" id="cd03089">
    <property type="entry name" value="PMM_PGM"/>
    <property type="match status" value="1"/>
</dbReference>
<dbReference type="Gene3D" id="3.40.120.10">
    <property type="entry name" value="Alpha-D-Glucose-1,6-Bisphosphate, subunit A, domain 3"/>
    <property type="match status" value="3"/>
</dbReference>
<dbReference type="PRINTS" id="PR00509">
    <property type="entry name" value="PGMPMM"/>
</dbReference>
<dbReference type="Pfam" id="PF02880">
    <property type="entry name" value="PGM_PMM_III"/>
    <property type="match status" value="1"/>
</dbReference>
<dbReference type="PANTHER" id="PTHR43771:SF2">
    <property type="entry name" value="PHOSPHOMANNOMUTASE_PHOSPHOGLUCOMUTASE"/>
    <property type="match status" value="1"/>
</dbReference>
<protein>
    <submittedName>
        <fullName evidence="10">Phosphomannomutase/phosphoglucomutase</fullName>
        <ecNumber evidence="10">5.4.2.2</ecNumber>
        <ecNumber evidence="10">5.4.2.8</ecNumber>
    </submittedName>
</protein>
<dbReference type="InterPro" id="IPR005841">
    <property type="entry name" value="Alpha-D-phosphohexomutase_SF"/>
</dbReference>
<dbReference type="InterPro" id="IPR016055">
    <property type="entry name" value="A-D-PHexomutase_a/b/a-I/II/III"/>
</dbReference>
<dbReference type="PANTHER" id="PTHR43771">
    <property type="entry name" value="PHOSPHOMANNOMUTASE"/>
    <property type="match status" value="1"/>
</dbReference>
<sequence length="466" mass="49500">MIDTPAIATRSISRAVFKDGEVRGPMPLVIDAAFAHALGTAIGLRARDARFGAVVIGRDATLPSVELAAAMQAGLRAAGVDVVDIGIATSPMTCYATRLMDCGVGVSVCTSETPAPRASIKVMWDGLPLQGDGLLALRAVMQETPSGIAPGARRALNLLPCYLARVSADIRLARPVKVVVDCGQGTTAHVAPALLRMLGCEVTVLFDQTQPGAPAHPAHPTLTQNLQDLVYCLRYSDCELGIAFDGDGDRMSVVTKRGLVLTADQAMMLIAPQVLARHPRGLVLHDARTSLALPRVVTRAGGESAPWRGDAASIRARMQATGALLGVDLSGRLYFRDRWYGYDDAVYAAARLLECLSAWPEADLGFATLPASFRAPVLRVPMPAAEMSAVLTRLRSQARFDQARRISYVDGVRVEFEDAFALLRASRLEEVLVLEAEGTSQATVARARLALLQAAAPLAPALAAHL</sequence>
<comment type="similarity">
    <text evidence="2">Belongs to the phosphohexose mutase family.</text>
</comment>
<feature type="domain" description="Alpha-D-phosphohexomutase alpha/beta/alpha" evidence="8">
    <location>
        <begin position="168"/>
        <end position="258"/>
    </location>
</feature>
<keyword evidence="5" id="KW-0460">Magnesium</keyword>
<keyword evidence="4" id="KW-0479">Metal-binding</keyword>
<evidence type="ECO:0000313" key="11">
    <source>
        <dbReference type="Proteomes" id="UP000217005"/>
    </source>
</evidence>
<dbReference type="Proteomes" id="UP000217005">
    <property type="component" value="Unassembled WGS sequence"/>
</dbReference>
<dbReference type="Pfam" id="PF02879">
    <property type="entry name" value="PGM_PMM_II"/>
    <property type="match status" value="1"/>
</dbReference>
<dbReference type="InterPro" id="IPR036900">
    <property type="entry name" value="A-D-PHexomutase_C_sf"/>
</dbReference>
<dbReference type="InterPro" id="IPR005846">
    <property type="entry name" value="A-D-PHexomutase_a/b/a-III"/>
</dbReference>
<dbReference type="InterPro" id="IPR005845">
    <property type="entry name" value="A-D-PHexomutase_a/b/a-II"/>
</dbReference>
<dbReference type="SUPFAM" id="SSF55957">
    <property type="entry name" value="Phosphoglucomutase, C-terminal domain"/>
    <property type="match status" value="1"/>
</dbReference>
<dbReference type="GO" id="GO:0004614">
    <property type="term" value="F:phosphoglucomutase activity"/>
    <property type="evidence" value="ECO:0007669"/>
    <property type="project" value="UniProtKB-EC"/>
</dbReference>
<keyword evidence="6 10" id="KW-0413">Isomerase</keyword>
<dbReference type="Gene3D" id="3.30.310.50">
    <property type="entry name" value="Alpha-D-phosphohexomutase, C-terminal domain"/>
    <property type="match status" value="1"/>
</dbReference>
<evidence type="ECO:0000259" key="9">
    <source>
        <dbReference type="Pfam" id="PF02880"/>
    </source>
</evidence>
<gene>
    <name evidence="10" type="ORF">CEG14_18985</name>
</gene>
<keyword evidence="3" id="KW-0597">Phosphoprotein</keyword>
<feature type="domain" description="Alpha-D-phosphohexomutase alpha/beta/alpha" evidence="7">
    <location>
        <begin position="16"/>
        <end position="137"/>
    </location>
</feature>
<accession>A0A261S6G5</accession>
<comment type="cofactor">
    <cofactor evidence="1">
        <name>Mg(2+)</name>
        <dbReference type="ChEBI" id="CHEBI:18420"/>
    </cofactor>
</comment>
<dbReference type="RefSeq" id="WP_094827953.1">
    <property type="nucleotide sequence ID" value="NZ_NEVL01000004.1"/>
</dbReference>
<comment type="caution">
    <text evidence="10">The sequence shown here is derived from an EMBL/GenBank/DDBJ whole genome shotgun (WGS) entry which is preliminary data.</text>
</comment>
<evidence type="ECO:0000256" key="4">
    <source>
        <dbReference type="ARBA" id="ARBA00022723"/>
    </source>
</evidence>
<dbReference type="OrthoDB" id="9803322at2"/>
<evidence type="ECO:0000259" key="8">
    <source>
        <dbReference type="Pfam" id="PF02879"/>
    </source>
</evidence>
<dbReference type="InterPro" id="IPR005844">
    <property type="entry name" value="A-D-PHexomutase_a/b/a-I"/>
</dbReference>
<evidence type="ECO:0000256" key="1">
    <source>
        <dbReference type="ARBA" id="ARBA00001946"/>
    </source>
</evidence>
<evidence type="ECO:0000256" key="2">
    <source>
        <dbReference type="ARBA" id="ARBA00010231"/>
    </source>
</evidence>
<evidence type="ECO:0000259" key="7">
    <source>
        <dbReference type="Pfam" id="PF02878"/>
    </source>
</evidence>
<evidence type="ECO:0000256" key="3">
    <source>
        <dbReference type="ARBA" id="ARBA00022553"/>
    </source>
</evidence>
<evidence type="ECO:0000313" key="10">
    <source>
        <dbReference type="EMBL" id="OZI32958.1"/>
    </source>
</evidence>
<reference evidence="10 11" key="1">
    <citation type="submission" date="2017-05" db="EMBL/GenBank/DDBJ databases">
        <title>Complete and WGS of Bordetella genogroups.</title>
        <authorList>
            <person name="Spilker T."/>
            <person name="LiPuma J."/>
        </authorList>
    </citation>
    <scope>NUCLEOTIDE SEQUENCE [LARGE SCALE GENOMIC DNA]</scope>
    <source>
        <strain evidence="10 11">AU17610</strain>
    </source>
</reference>
<dbReference type="EC" id="5.4.2.8" evidence="10"/>
<dbReference type="EMBL" id="NEVL01000004">
    <property type="protein sequence ID" value="OZI32958.1"/>
    <property type="molecule type" value="Genomic_DNA"/>
</dbReference>
<dbReference type="EC" id="5.4.2.2" evidence="10"/>
<evidence type="ECO:0000256" key="6">
    <source>
        <dbReference type="ARBA" id="ARBA00023235"/>
    </source>
</evidence>
<dbReference type="AlphaFoldDB" id="A0A261S6G5"/>
<evidence type="ECO:0000256" key="5">
    <source>
        <dbReference type="ARBA" id="ARBA00022842"/>
    </source>
</evidence>
<dbReference type="GO" id="GO:0004615">
    <property type="term" value="F:phosphomannomutase activity"/>
    <property type="evidence" value="ECO:0007669"/>
    <property type="project" value="UniProtKB-EC"/>
</dbReference>
<dbReference type="SUPFAM" id="SSF53738">
    <property type="entry name" value="Phosphoglucomutase, first 3 domains"/>
    <property type="match status" value="3"/>
</dbReference>